<evidence type="ECO:0000256" key="1">
    <source>
        <dbReference type="ARBA" id="ARBA00004651"/>
    </source>
</evidence>
<dbReference type="Proteomes" id="UP000184831">
    <property type="component" value="Unassembled WGS sequence"/>
</dbReference>
<keyword evidence="3 6" id="KW-0812">Transmembrane</keyword>
<evidence type="ECO:0000259" key="7">
    <source>
        <dbReference type="Pfam" id="PF12823"/>
    </source>
</evidence>
<evidence type="ECO:0000256" key="3">
    <source>
        <dbReference type="ARBA" id="ARBA00022692"/>
    </source>
</evidence>
<dbReference type="PANTHER" id="PTHR40077">
    <property type="entry name" value="MEMBRANE PROTEIN-RELATED"/>
    <property type="match status" value="1"/>
</dbReference>
<comment type="caution">
    <text evidence="8">The sequence shown here is derived from an EMBL/GenBank/DDBJ whole genome shotgun (WGS) entry which is preliminary data.</text>
</comment>
<dbReference type="PANTHER" id="PTHR40077:SF2">
    <property type="entry name" value="MEMBRANE PROTEIN"/>
    <property type="match status" value="1"/>
</dbReference>
<dbReference type="AlphaFoldDB" id="A0A1N5NF40"/>
<evidence type="ECO:0000313" key="11">
    <source>
        <dbReference type="Proteomes" id="UP000185210"/>
    </source>
</evidence>
<feature type="domain" description="DUF3817" evidence="7">
    <location>
        <begin position="27"/>
        <end position="111"/>
    </location>
</feature>
<sequence>MTENETTPDSTVVVTTPVAKIRSALWRYRILAWTTGVWLIALCWEMWLKYVEQVPHPPSWIGIVHGWIYFVYLIFTTDLAVKVRWPWPRTIGTLLAGTIPLLGFIVEHYRTKQVKEQFGI</sequence>
<protein>
    <submittedName>
        <fullName evidence="8">Integral membrane protein</fullName>
    </submittedName>
</protein>
<dbReference type="Pfam" id="PF12823">
    <property type="entry name" value="DUF3817"/>
    <property type="match status" value="1"/>
</dbReference>
<feature type="transmembrane region" description="Helical" evidence="6">
    <location>
        <begin position="30"/>
        <end position="48"/>
    </location>
</feature>
<comment type="subcellular location">
    <subcellularLocation>
        <location evidence="1">Cell membrane</location>
        <topology evidence="1">Multi-pass membrane protein</topology>
    </subcellularLocation>
</comment>
<keyword evidence="5 6" id="KW-0472">Membrane</keyword>
<accession>A0A1N5NF40</accession>
<reference evidence="10 11" key="1">
    <citation type="submission" date="2016-11" db="EMBL/GenBank/DDBJ databases">
        <authorList>
            <consortium name="Pathogen Informatics"/>
        </authorList>
    </citation>
    <scope>NUCLEOTIDE SEQUENCE [LARGE SCALE GENOMIC DNA]</scope>
    <source>
        <strain evidence="8 11">104</strain>
        <strain evidence="9 10">696</strain>
    </source>
</reference>
<proteinExistence type="predicted"/>
<feature type="transmembrane region" description="Helical" evidence="6">
    <location>
        <begin position="60"/>
        <end position="81"/>
    </location>
</feature>
<evidence type="ECO:0000256" key="4">
    <source>
        <dbReference type="ARBA" id="ARBA00022989"/>
    </source>
</evidence>
<dbReference type="RefSeq" id="WP_005084697.1">
    <property type="nucleotide sequence ID" value="NZ_AP028613.1"/>
</dbReference>
<evidence type="ECO:0000256" key="6">
    <source>
        <dbReference type="SAM" id="Phobius"/>
    </source>
</evidence>
<name>A0A1N5NF40_9MYCO</name>
<keyword evidence="4 6" id="KW-1133">Transmembrane helix</keyword>
<dbReference type="GO" id="GO:0005886">
    <property type="term" value="C:plasma membrane"/>
    <property type="evidence" value="ECO:0007669"/>
    <property type="project" value="UniProtKB-SubCell"/>
</dbReference>
<gene>
    <name evidence="8" type="ORF">SAMEA2070301_05128</name>
    <name evidence="9" type="ORF">SAMEA2152244_02553</name>
</gene>
<evidence type="ECO:0000313" key="10">
    <source>
        <dbReference type="Proteomes" id="UP000184831"/>
    </source>
</evidence>
<evidence type="ECO:0000256" key="5">
    <source>
        <dbReference type="ARBA" id="ARBA00023136"/>
    </source>
</evidence>
<organism evidence="8 11">
    <name type="scientific">Mycobacteroides abscessus subsp. abscessus</name>
    <dbReference type="NCBI Taxonomy" id="1185650"/>
    <lineage>
        <taxon>Bacteria</taxon>
        <taxon>Bacillati</taxon>
        <taxon>Actinomycetota</taxon>
        <taxon>Actinomycetes</taxon>
        <taxon>Mycobacteriales</taxon>
        <taxon>Mycobacteriaceae</taxon>
        <taxon>Mycobacteroides</taxon>
        <taxon>Mycobacteroides abscessus</taxon>
    </lineage>
</organism>
<keyword evidence="2" id="KW-1003">Cell membrane</keyword>
<dbReference type="NCBIfam" id="TIGR03954">
    <property type="entry name" value="integ_memb_HG"/>
    <property type="match status" value="1"/>
</dbReference>
<evidence type="ECO:0000313" key="8">
    <source>
        <dbReference type="EMBL" id="SIC03221.1"/>
    </source>
</evidence>
<evidence type="ECO:0000313" key="9">
    <source>
        <dbReference type="EMBL" id="SIM90064.1"/>
    </source>
</evidence>
<dbReference type="EMBL" id="FSQE01000004">
    <property type="protein sequence ID" value="SIM90064.1"/>
    <property type="molecule type" value="Genomic_DNA"/>
</dbReference>
<evidence type="ECO:0000256" key="2">
    <source>
        <dbReference type="ARBA" id="ARBA00022475"/>
    </source>
</evidence>
<dbReference type="EMBL" id="FSHM01000011">
    <property type="protein sequence ID" value="SIC03221.1"/>
    <property type="molecule type" value="Genomic_DNA"/>
</dbReference>
<dbReference type="GeneID" id="93378435"/>
<dbReference type="Proteomes" id="UP000185210">
    <property type="component" value="Unassembled WGS sequence"/>
</dbReference>
<dbReference type="InterPro" id="IPR023845">
    <property type="entry name" value="DUF3817_TM"/>
</dbReference>